<evidence type="ECO:0000256" key="3">
    <source>
        <dbReference type="SAM" id="Coils"/>
    </source>
</evidence>
<dbReference type="EC" id="2.7.7.65" evidence="1"/>
<dbReference type="CDD" id="cd01949">
    <property type="entry name" value="GGDEF"/>
    <property type="match status" value="1"/>
</dbReference>
<dbReference type="Gene3D" id="2.60.40.2380">
    <property type="match status" value="1"/>
</dbReference>
<evidence type="ECO:0000313" key="7">
    <source>
        <dbReference type="Proteomes" id="UP000238196"/>
    </source>
</evidence>
<feature type="transmembrane region" description="Helical" evidence="4">
    <location>
        <begin position="342"/>
        <end position="363"/>
    </location>
</feature>
<organism evidence="6 7">
    <name type="scientific">Proteobacteria bacterium 228</name>
    <dbReference type="NCBI Taxonomy" id="2083153"/>
    <lineage>
        <taxon>Bacteria</taxon>
        <taxon>Pseudomonadati</taxon>
        <taxon>Pseudomonadota</taxon>
    </lineage>
</organism>
<feature type="coiled-coil region" evidence="3">
    <location>
        <begin position="417"/>
        <end position="466"/>
    </location>
</feature>
<comment type="catalytic activity">
    <reaction evidence="2">
        <text>2 GTP = 3',3'-c-di-GMP + 2 diphosphate</text>
        <dbReference type="Rhea" id="RHEA:24898"/>
        <dbReference type="ChEBI" id="CHEBI:33019"/>
        <dbReference type="ChEBI" id="CHEBI:37565"/>
        <dbReference type="ChEBI" id="CHEBI:58805"/>
        <dbReference type="EC" id="2.7.7.65"/>
    </reaction>
</comment>
<evidence type="ECO:0000256" key="2">
    <source>
        <dbReference type="ARBA" id="ARBA00034247"/>
    </source>
</evidence>
<dbReference type="SUPFAM" id="SSF55073">
    <property type="entry name" value="Nucleotide cyclase"/>
    <property type="match status" value="1"/>
</dbReference>
<dbReference type="SMART" id="SM00267">
    <property type="entry name" value="GGDEF"/>
    <property type="match status" value="1"/>
</dbReference>
<dbReference type="InterPro" id="IPR029787">
    <property type="entry name" value="Nucleotide_cyclase"/>
</dbReference>
<dbReference type="FunFam" id="3.30.70.270:FF:000001">
    <property type="entry name" value="Diguanylate cyclase domain protein"/>
    <property type="match status" value="1"/>
</dbReference>
<keyword evidence="4" id="KW-1133">Transmembrane helix</keyword>
<protein>
    <recommendedName>
        <fullName evidence="1">diguanylate cyclase</fullName>
        <ecNumber evidence="1">2.7.7.65</ecNumber>
    </recommendedName>
</protein>
<dbReference type="Proteomes" id="UP000238196">
    <property type="component" value="Unassembled WGS sequence"/>
</dbReference>
<dbReference type="OrthoDB" id="5289013at2"/>
<evidence type="ECO:0000313" key="6">
    <source>
        <dbReference type="EMBL" id="PPC76832.1"/>
    </source>
</evidence>
<dbReference type="Pfam" id="PF07695">
    <property type="entry name" value="7TMR-DISM_7TM"/>
    <property type="match status" value="1"/>
</dbReference>
<evidence type="ECO:0000256" key="1">
    <source>
        <dbReference type="ARBA" id="ARBA00012528"/>
    </source>
</evidence>
<dbReference type="GO" id="GO:1902201">
    <property type="term" value="P:negative regulation of bacterial-type flagellum-dependent cell motility"/>
    <property type="evidence" value="ECO:0007669"/>
    <property type="project" value="TreeGrafter"/>
</dbReference>
<keyword evidence="4" id="KW-0812">Transmembrane</keyword>
<dbReference type="PROSITE" id="PS50887">
    <property type="entry name" value="GGDEF"/>
    <property type="match status" value="1"/>
</dbReference>
<dbReference type="PANTHER" id="PTHR45138">
    <property type="entry name" value="REGULATORY COMPONENTS OF SENSORY TRANSDUCTION SYSTEM"/>
    <property type="match status" value="1"/>
</dbReference>
<keyword evidence="4" id="KW-0472">Membrane</keyword>
<sequence>MTTKELRQHNGFPSSDQEGPQFMFEACLPSRLQRRSTLLVQLMTLLCLLLSSRASLAFTPDTTSNRIALAPYLHFIADPEGKLTLDAIRQATAQNQFDSDGAPPQQGYDTRPLWITFSLANPDMQMRTWWLHISPPYIQTAELYLIDEHGQVQHFRNGAGVAIADRPEPRAAILFPLQLAAQGQYQVYVRLQSSNQRMQLTLWRPNAYSRHEVHRQFSYGLFFGLLLTMALYNLYLFSITRNRAQGWYSLYVVAFVLYQAAISGYAYEYLWPAQPWLGTKSNNLFGAIAILAMLMFSHSFLHLRQLAPRFRYTLLAAAVLPLIVIAGFILTPGAFYPAWIPQLLSVSVVVLVPLCITAGVLAWRRGLRLARLYLLAWASAAAGTLVYIGFLLGYLPDSWLTQQSIRIGVVLEVLVLAAALGERIRTLQEECDLAQRDAEQARQTLKERLEVKLAERTQAMRDANASLMRESHTDALTGLFNRRHLDQYWSVRRTSVHTDTRPGVLILLDLDHFKRINDTYGHDTGDRILRKLGKLLGNPPGNKRLQAIRWGGEEFLLIAENTSVEEAQLLCATLQQRLQPLGQPDIEHLTASMGIAPIGRDSSLDAVLKAADIALYRAKSNGRNRIEVALHLEQLS</sequence>
<dbReference type="GO" id="GO:0052621">
    <property type="term" value="F:diguanylate cyclase activity"/>
    <property type="evidence" value="ECO:0007669"/>
    <property type="project" value="UniProtKB-EC"/>
</dbReference>
<dbReference type="InterPro" id="IPR000160">
    <property type="entry name" value="GGDEF_dom"/>
</dbReference>
<feature type="transmembrane region" description="Helical" evidence="4">
    <location>
        <begin position="372"/>
        <end position="392"/>
    </location>
</feature>
<comment type="caution">
    <text evidence="6">The sequence shown here is derived from an EMBL/GenBank/DDBJ whole genome shotgun (WGS) entry which is preliminary data.</text>
</comment>
<dbReference type="EMBL" id="PRLP01000040">
    <property type="protein sequence ID" value="PPC76832.1"/>
    <property type="molecule type" value="Genomic_DNA"/>
</dbReference>
<dbReference type="AlphaFoldDB" id="A0A2S5KQ44"/>
<feature type="domain" description="GGDEF" evidence="5">
    <location>
        <begin position="501"/>
        <end position="631"/>
    </location>
</feature>
<gene>
    <name evidence="6" type="ORF">C4K68_13430</name>
</gene>
<dbReference type="Gene3D" id="3.30.70.270">
    <property type="match status" value="1"/>
</dbReference>
<dbReference type="PANTHER" id="PTHR45138:SF9">
    <property type="entry name" value="DIGUANYLATE CYCLASE DGCM-RELATED"/>
    <property type="match status" value="1"/>
</dbReference>
<feature type="transmembrane region" description="Helical" evidence="4">
    <location>
        <begin position="313"/>
        <end position="336"/>
    </location>
</feature>
<dbReference type="Pfam" id="PF00990">
    <property type="entry name" value="GGDEF"/>
    <property type="match status" value="1"/>
</dbReference>
<dbReference type="InterPro" id="IPR011623">
    <property type="entry name" value="7TMR_DISM_rcpt_extracell_dom1"/>
</dbReference>
<evidence type="ECO:0000256" key="4">
    <source>
        <dbReference type="SAM" id="Phobius"/>
    </source>
</evidence>
<keyword evidence="3" id="KW-0175">Coiled coil</keyword>
<dbReference type="GO" id="GO:0043709">
    <property type="term" value="P:cell adhesion involved in single-species biofilm formation"/>
    <property type="evidence" value="ECO:0007669"/>
    <property type="project" value="TreeGrafter"/>
</dbReference>
<dbReference type="InterPro" id="IPR043128">
    <property type="entry name" value="Rev_trsase/Diguanyl_cyclase"/>
</dbReference>
<feature type="transmembrane region" description="Helical" evidence="4">
    <location>
        <begin position="217"/>
        <end position="236"/>
    </location>
</feature>
<name>A0A2S5KQ44_9PROT</name>
<evidence type="ECO:0000259" key="5">
    <source>
        <dbReference type="PROSITE" id="PS50887"/>
    </source>
</evidence>
<dbReference type="Pfam" id="PF07696">
    <property type="entry name" value="7TMR-DISMED2"/>
    <property type="match status" value="1"/>
</dbReference>
<proteinExistence type="predicted"/>
<dbReference type="InterPro" id="IPR011622">
    <property type="entry name" value="7TMR_DISM_rcpt_extracell_dom2"/>
</dbReference>
<accession>A0A2S5KQ44</accession>
<reference evidence="6 7" key="1">
    <citation type="submission" date="2018-02" db="EMBL/GenBank/DDBJ databases">
        <title>novel marine gammaproteobacteria from coastal saline agro ecosystem.</title>
        <authorList>
            <person name="Krishnan R."/>
            <person name="Ramesh Kumar N."/>
        </authorList>
    </citation>
    <scope>NUCLEOTIDE SEQUENCE [LARGE SCALE GENOMIC DNA]</scope>
    <source>
        <strain evidence="6 7">228</strain>
    </source>
</reference>
<dbReference type="InterPro" id="IPR050469">
    <property type="entry name" value="Diguanylate_Cyclase"/>
</dbReference>
<feature type="transmembrane region" description="Helical" evidence="4">
    <location>
        <begin position="248"/>
        <end position="267"/>
    </location>
</feature>
<dbReference type="GO" id="GO:0005886">
    <property type="term" value="C:plasma membrane"/>
    <property type="evidence" value="ECO:0007669"/>
    <property type="project" value="TreeGrafter"/>
</dbReference>
<feature type="transmembrane region" description="Helical" evidence="4">
    <location>
        <begin position="283"/>
        <end position="301"/>
    </location>
</feature>
<dbReference type="NCBIfam" id="TIGR00254">
    <property type="entry name" value="GGDEF"/>
    <property type="match status" value="1"/>
</dbReference>